<dbReference type="PANTHER" id="PTHR48111:SF22">
    <property type="entry name" value="REGULATOR OF RPOS"/>
    <property type="match status" value="1"/>
</dbReference>
<dbReference type="GO" id="GO:0000156">
    <property type="term" value="F:phosphorelay response regulator activity"/>
    <property type="evidence" value="ECO:0007669"/>
    <property type="project" value="TreeGrafter"/>
</dbReference>
<dbReference type="AlphaFoldDB" id="A0A150KBR8"/>
<dbReference type="CDD" id="cd00383">
    <property type="entry name" value="trans_reg_C"/>
    <property type="match status" value="1"/>
</dbReference>
<keyword evidence="5 8" id="KW-0238">DNA-binding</keyword>
<dbReference type="PROSITE" id="PS51755">
    <property type="entry name" value="OMPR_PHOB"/>
    <property type="match status" value="1"/>
</dbReference>
<dbReference type="InterPro" id="IPR001867">
    <property type="entry name" value="OmpR/PhoB-type_DNA-bd"/>
</dbReference>
<protein>
    <submittedName>
        <fullName evidence="12">Response regulator transcription factor</fullName>
    </submittedName>
</protein>
<dbReference type="SMART" id="SM00862">
    <property type="entry name" value="Trans_reg_C"/>
    <property type="match status" value="1"/>
</dbReference>
<reference evidence="11 13" key="1">
    <citation type="submission" date="2016-01" db="EMBL/GenBank/DDBJ databases">
        <title>Genome Sequences of Twelve Sporeforming Bacillus Species Isolated from Foods.</title>
        <authorList>
            <person name="Berendsen E.M."/>
            <person name="Wells-Bennik M.H."/>
            <person name="Krawcyk A.O."/>
            <person name="De Jong A."/>
            <person name="Holsappel S."/>
            <person name="Eijlander R.T."/>
            <person name="Kuipers O.P."/>
        </authorList>
    </citation>
    <scope>NUCLEOTIDE SEQUENCE [LARGE SCALE GENOMIC DNA]</scope>
    <source>
        <strain evidence="11 13">B4098</strain>
    </source>
</reference>
<dbReference type="FunFam" id="1.10.10.10:FF:000005">
    <property type="entry name" value="Two-component system response regulator"/>
    <property type="match status" value="1"/>
</dbReference>
<dbReference type="Gene3D" id="6.10.250.690">
    <property type="match status" value="1"/>
</dbReference>
<evidence type="ECO:0000256" key="7">
    <source>
        <dbReference type="PROSITE-ProRule" id="PRU00169"/>
    </source>
</evidence>
<dbReference type="Gene3D" id="3.40.50.2300">
    <property type="match status" value="1"/>
</dbReference>
<dbReference type="RefSeq" id="WP_013860806.1">
    <property type="nucleotide sequence ID" value="NZ_CABJCT010000018.1"/>
</dbReference>
<evidence type="ECO:0000259" key="9">
    <source>
        <dbReference type="PROSITE" id="PS50110"/>
    </source>
</evidence>
<comment type="subcellular location">
    <subcellularLocation>
        <location evidence="1">Cytoplasm</location>
    </subcellularLocation>
</comment>
<feature type="DNA-binding region" description="OmpR/PhoB-type" evidence="8">
    <location>
        <begin position="124"/>
        <end position="222"/>
    </location>
</feature>
<dbReference type="OMA" id="FEAIWGF"/>
<dbReference type="Gene3D" id="1.10.10.10">
    <property type="entry name" value="Winged helix-like DNA-binding domain superfamily/Winged helix DNA-binding domain"/>
    <property type="match status" value="1"/>
</dbReference>
<dbReference type="EMBL" id="LQYG01000002">
    <property type="protein sequence ID" value="KYC67069.1"/>
    <property type="molecule type" value="Genomic_DNA"/>
</dbReference>
<keyword evidence="4" id="KW-0805">Transcription regulation</keyword>
<comment type="caution">
    <text evidence="11">The sequence shown here is derived from an EMBL/GenBank/DDBJ whole genome shotgun (WGS) entry which is preliminary data.</text>
</comment>
<dbReference type="GO" id="GO:0000976">
    <property type="term" value="F:transcription cis-regulatory region binding"/>
    <property type="evidence" value="ECO:0007669"/>
    <property type="project" value="TreeGrafter"/>
</dbReference>
<evidence type="ECO:0000256" key="5">
    <source>
        <dbReference type="ARBA" id="ARBA00023125"/>
    </source>
</evidence>
<dbReference type="PATRIC" id="fig|1398.26.peg.2525"/>
<evidence type="ECO:0000256" key="1">
    <source>
        <dbReference type="ARBA" id="ARBA00004496"/>
    </source>
</evidence>
<evidence type="ECO:0000259" key="10">
    <source>
        <dbReference type="PROSITE" id="PS51755"/>
    </source>
</evidence>
<evidence type="ECO:0000256" key="2">
    <source>
        <dbReference type="ARBA" id="ARBA00022553"/>
    </source>
</evidence>
<dbReference type="Proteomes" id="UP001223084">
    <property type="component" value="Unassembled WGS sequence"/>
</dbReference>
<dbReference type="InterPro" id="IPR036388">
    <property type="entry name" value="WH-like_DNA-bd_sf"/>
</dbReference>
<evidence type="ECO:0000313" key="13">
    <source>
        <dbReference type="Proteomes" id="UP000075288"/>
    </source>
</evidence>
<gene>
    <name evidence="11" type="ORF">B4098_1273</name>
    <name evidence="12" type="ORF">QN341_11365</name>
</gene>
<dbReference type="SUPFAM" id="SSF52172">
    <property type="entry name" value="CheY-like"/>
    <property type="match status" value="1"/>
</dbReference>
<reference evidence="12" key="2">
    <citation type="submission" date="2023-06" db="EMBL/GenBank/DDBJ databases">
        <title>Probiogenomic evaluation and L lactic producing Weizmannia coaggulans BKMTCR2-2 from tree bark.</title>
        <authorList>
            <person name="Mahittikon J."/>
            <person name="Tanasupawat S."/>
        </authorList>
    </citation>
    <scope>NUCLEOTIDE SEQUENCE</scope>
    <source>
        <strain evidence="12">BKMTCR2-2</strain>
    </source>
</reference>
<evidence type="ECO:0000256" key="6">
    <source>
        <dbReference type="ARBA" id="ARBA00023163"/>
    </source>
</evidence>
<dbReference type="SUPFAM" id="SSF46894">
    <property type="entry name" value="C-terminal effector domain of the bipartite response regulators"/>
    <property type="match status" value="1"/>
</dbReference>
<dbReference type="SMART" id="SM00448">
    <property type="entry name" value="REC"/>
    <property type="match status" value="1"/>
</dbReference>
<dbReference type="GO" id="GO:0005829">
    <property type="term" value="C:cytosol"/>
    <property type="evidence" value="ECO:0007669"/>
    <property type="project" value="TreeGrafter"/>
</dbReference>
<organism evidence="11 13">
    <name type="scientific">Heyndrickxia coagulans</name>
    <name type="common">Weizmannia coagulans</name>
    <dbReference type="NCBI Taxonomy" id="1398"/>
    <lineage>
        <taxon>Bacteria</taxon>
        <taxon>Bacillati</taxon>
        <taxon>Bacillota</taxon>
        <taxon>Bacilli</taxon>
        <taxon>Bacillales</taxon>
        <taxon>Bacillaceae</taxon>
        <taxon>Heyndrickxia</taxon>
    </lineage>
</organism>
<dbReference type="EMBL" id="JASUZX010000002">
    <property type="protein sequence ID" value="MDL5041638.1"/>
    <property type="molecule type" value="Genomic_DNA"/>
</dbReference>
<name>A0A150KBR8_HEYCO</name>
<dbReference type="Pfam" id="PF00486">
    <property type="entry name" value="Trans_reg_C"/>
    <property type="match status" value="1"/>
</dbReference>
<evidence type="ECO:0000256" key="4">
    <source>
        <dbReference type="ARBA" id="ARBA00023015"/>
    </source>
</evidence>
<dbReference type="GO" id="GO:0006355">
    <property type="term" value="P:regulation of DNA-templated transcription"/>
    <property type="evidence" value="ECO:0007669"/>
    <property type="project" value="InterPro"/>
</dbReference>
<dbReference type="PROSITE" id="PS50110">
    <property type="entry name" value="RESPONSE_REGULATORY"/>
    <property type="match status" value="1"/>
</dbReference>
<dbReference type="InterPro" id="IPR001789">
    <property type="entry name" value="Sig_transdc_resp-reg_receiver"/>
</dbReference>
<dbReference type="PANTHER" id="PTHR48111">
    <property type="entry name" value="REGULATOR OF RPOS"/>
    <property type="match status" value="1"/>
</dbReference>
<evidence type="ECO:0000256" key="3">
    <source>
        <dbReference type="ARBA" id="ARBA00023012"/>
    </source>
</evidence>
<keyword evidence="3" id="KW-0902">Two-component regulatory system</keyword>
<dbReference type="GO" id="GO:0032993">
    <property type="term" value="C:protein-DNA complex"/>
    <property type="evidence" value="ECO:0007669"/>
    <property type="project" value="TreeGrafter"/>
</dbReference>
<dbReference type="InterPro" id="IPR016032">
    <property type="entry name" value="Sig_transdc_resp-reg_C-effctor"/>
</dbReference>
<dbReference type="InterPro" id="IPR011006">
    <property type="entry name" value="CheY-like_superfamily"/>
</dbReference>
<accession>A0A150KBR8</accession>
<feature type="domain" description="Response regulatory" evidence="9">
    <location>
        <begin position="2"/>
        <end position="116"/>
    </location>
</feature>
<evidence type="ECO:0000313" key="12">
    <source>
        <dbReference type="EMBL" id="MDL5041638.1"/>
    </source>
</evidence>
<keyword evidence="6" id="KW-0804">Transcription</keyword>
<dbReference type="InterPro" id="IPR039420">
    <property type="entry name" value="WalR-like"/>
</dbReference>
<proteinExistence type="predicted"/>
<sequence length="225" mass="25996">MKILLAEDDRRFGKLLHHMLEKEKHQVAWEQDGERAYDEAVFGSYDMLVLDWMMPGLEGIEICRKLRRQGFQGGIIMVTARDAVDDVVAGLRAGADDYIVKPFAFDELVARIDALGRRKLKTYQETITCAYLALHLESKQAEANGKMIPLTRQEYQLCEYFMRNKNLVLPREKIIEHIWGLDEDISDNALDALVKRVRKKIDREGERSLIETVRGLGYRMNDGHV</sequence>
<evidence type="ECO:0000256" key="8">
    <source>
        <dbReference type="PROSITE-ProRule" id="PRU01091"/>
    </source>
</evidence>
<dbReference type="Pfam" id="PF00072">
    <property type="entry name" value="Response_reg"/>
    <property type="match status" value="1"/>
</dbReference>
<feature type="domain" description="OmpR/PhoB-type" evidence="10">
    <location>
        <begin position="124"/>
        <end position="222"/>
    </location>
</feature>
<keyword evidence="2 7" id="KW-0597">Phosphoprotein</keyword>
<feature type="modified residue" description="4-aspartylphosphate" evidence="7">
    <location>
        <position position="51"/>
    </location>
</feature>
<dbReference type="Proteomes" id="UP000075288">
    <property type="component" value="Unassembled WGS sequence"/>
</dbReference>
<evidence type="ECO:0000313" key="11">
    <source>
        <dbReference type="EMBL" id="KYC67069.1"/>
    </source>
</evidence>